<comment type="caution">
    <text evidence="1">The sequence shown here is derived from an EMBL/GenBank/DDBJ whole genome shotgun (WGS) entry which is preliminary data.</text>
</comment>
<organism evidence="1 2">
    <name type="scientific">Zostera marina</name>
    <name type="common">Eelgrass</name>
    <dbReference type="NCBI Taxonomy" id="29655"/>
    <lineage>
        <taxon>Eukaryota</taxon>
        <taxon>Viridiplantae</taxon>
        <taxon>Streptophyta</taxon>
        <taxon>Embryophyta</taxon>
        <taxon>Tracheophyta</taxon>
        <taxon>Spermatophyta</taxon>
        <taxon>Magnoliopsida</taxon>
        <taxon>Liliopsida</taxon>
        <taxon>Zosteraceae</taxon>
        <taxon>Zostera</taxon>
    </lineage>
</organism>
<sequence>MDVKGNTFVFGLILLEIISGRSPFCKDMVTSSIGQESISRNQT</sequence>
<dbReference type="Proteomes" id="UP000036987">
    <property type="component" value="Unassembled WGS sequence"/>
</dbReference>
<protein>
    <submittedName>
        <fullName evidence="1">Uncharacterized protein</fullName>
    </submittedName>
</protein>
<gene>
    <name evidence="1" type="ORF">ZOSMA_129G00330</name>
</gene>
<dbReference type="OrthoDB" id="1719031at2759"/>
<dbReference type="EMBL" id="LFYR01000337">
    <property type="protein sequence ID" value="KMZ74440.1"/>
    <property type="molecule type" value="Genomic_DNA"/>
</dbReference>
<reference evidence="2" key="1">
    <citation type="journal article" date="2016" name="Nature">
        <title>The genome of the seagrass Zostera marina reveals angiosperm adaptation to the sea.</title>
        <authorList>
            <person name="Olsen J.L."/>
            <person name="Rouze P."/>
            <person name="Verhelst B."/>
            <person name="Lin Y.-C."/>
            <person name="Bayer T."/>
            <person name="Collen J."/>
            <person name="Dattolo E."/>
            <person name="De Paoli E."/>
            <person name="Dittami S."/>
            <person name="Maumus F."/>
            <person name="Michel G."/>
            <person name="Kersting A."/>
            <person name="Lauritano C."/>
            <person name="Lohaus R."/>
            <person name="Toepel M."/>
            <person name="Tonon T."/>
            <person name="Vanneste K."/>
            <person name="Amirebrahimi M."/>
            <person name="Brakel J."/>
            <person name="Bostroem C."/>
            <person name="Chovatia M."/>
            <person name="Grimwood J."/>
            <person name="Jenkins J.W."/>
            <person name="Jueterbock A."/>
            <person name="Mraz A."/>
            <person name="Stam W.T."/>
            <person name="Tice H."/>
            <person name="Bornberg-Bauer E."/>
            <person name="Green P.J."/>
            <person name="Pearson G.A."/>
            <person name="Procaccini G."/>
            <person name="Duarte C.M."/>
            <person name="Schmutz J."/>
            <person name="Reusch T.B.H."/>
            <person name="Van de Peer Y."/>
        </authorList>
    </citation>
    <scope>NUCLEOTIDE SEQUENCE [LARGE SCALE GENOMIC DNA]</scope>
    <source>
        <strain evidence="2">cv. Finnish</strain>
    </source>
</reference>
<name>A0A0K9Q1V3_ZOSMR</name>
<accession>A0A0K9Q1V3</accession>
<proteinExistence type="predicted"/>
<evidence type="ECO:0000313" key="2">
    <source>
        <dbReference type="Proteomes" id="UP000036987"/>
    </source>
</evidence>
<keyword evidence="2" id="KW-1185">Reference proteome</keyword>
<evidence type="ECO:0000313" key="1">
    <source>
        <dbReference type="EMBL" id="KMZ74440.1"/>
    </source>
</evidence>
<dbReference type="AlphaFoldDB" id="A0A0K9Q1V3"/>